<organism evidence="1 2">
    <name type="scientific">Staurois parvus</name>
    <dbReference type="NCBI Taxonomy" id="386267"/>
    <lineage>
        <taxon>Eukaryota</taxon>
        <taxon>Metazoa</taxon>
        <taxon>Chordata</taxon>
        <taxon>Craniata</taxon>
        <taxon>Vertebrata</taxon>
        <taxon>Euteleostomi</taxon>
        <taxon>Amphibia</taxon>
        <taxon>Batrachia</taxon>
        <taxon>Anura</taxon>
        <taxon>Neobatrachia</taxon>
        <taxon>Ranoidea</taxon>
        <taxon>Ranidae</taxon>
        <taxon>Staurois</taxon>
    </lineage>
</organism>
<dbReference type="EMBL" id="CATNWA010018810">
    <property type="protein sequence ID" value="CAI9609659.1"/>
    <property type="molecule type" value="Genomic_DNA"/>
</dbReference>
<comment type="caution">
    <text evidence="1">The sequence shown here is derived from an EMBL/GenBank/DDBJ whole genome shotgun (WGS) entry which is preliminary data.</text>
</comment>
<dbReference type="Proteomes" id="UP001162483">
    <property type="component" value="Unassembled WGS sequence"/>
</dbReference>
<sequence>MKIKKLPGFIVKVYLKKLTLEADWLHAQPGVD</sequence>
<protein>
    <submittedName>
        <fullName evidence="1">Uncharacterized protein</fullName>
    </submittedName>
</protein>
<reference evidence="1" key="1">
    <citation type="submission" date="2023-05" db="EMBL/GenBank/DDBJ databases">
        <authorList>
            <person name="Stuckert A."/>
        </authorList>
    </citation>
    <scope>NUCLEOTIDE SEQUENCE</scope>
</reference>
<name>A0ABN9GJQ0_9NEOB</name>
<evidence type="ECO:0000313" key="1">
    <source>
        <dbReference type="EMBL" id="CAI9609659.1"/>
    </source>
</evidence>
<proteinExistence type="predicted"/>
<accession>A0ABN9GJQ0</accession>
<gene>
    <name evidence="1" type="ORF">SPARVUS_LOCUS14276163</name>
</gene>
<keyword evidence="2" id="KW-1185">Reference proteome</keyword>
<evidence type="ECO:0000313" key="2">
    <source>
        <dbReference type="Proteomes" id="UP001162483"/>
    </source>
</evidence>